<dbReference type="Pfam" id="PF18451">
    <property type="entry name" value="CdiA_C"/>
    <property type="match status" value="1"/>
</dbReference>
<organism evidence="3 4">
    <name type="scientific">Glycomyces niveus</name>
    <dbReference type="NCBI Taxonomy" id="2820287"/>
    <lineage>
        <taxon>Bacteria</taxon>
        <taxon>Bacillati</taxon>
        <taxon>Actinomycetota</taxon>
        <taxon>Actinomycetes</taxon>
        <taxon>Glycomycetales</taxon>
        <taxon>Glycomycetaceae</taxon>
        <taxon>Glycomyces</taxon>
    </lineage>
</organism>
<evidence type="ECO:0000313" key="3">
    <source>
        <dbReference type="EMBL" id="MBO3732778.1"/>
    </source>
</evidence>
<feature type="region of interest" description="Disordered" evidence="1">
    <location>
        <begin position="89"/>
        <end position="144"/>
    </location>
</feature>
<reference evidence="3 4" key="1">
    <citation type="submission" date="2021-03" db="EMBL/GenBank/DDBJ databases">
        <title>Glycomyces sp. nov., a novel actinomycete isolated from soil.</title>
        <authorList>
            <person name="Yang X."/>
            <person name="Xu X."/>
        </authorList>
    </citation>
    <scope>NUCLEOTIDE SEQUENCE [LARGE SCALE GENOMIC DNA]</scope>
    <source>
        <strain evidence="3 4">NEAU-S30</strain>
    </source>
</reference>
<dbReference type="CDD" id="cd13442">
    <property type="entry name" value="CDI_toxin_Bp1026b-like"/>
    <property type="match status" value="1"/>
</dbReference>
<dbReference type="InterPro" id="IPR033806">
    <property type="entry name" value="CDI_toxin_Bp1026b-like"/>
</dbReference>
<dbReference type="Proteomes" id="UP000681341">
    <property type="component" value="Unassembled WGS sequence"/>
</dbReference>
<feature type="domain" description="tRNA nuclease CdiA C-terminal" evidence="2">
    <location>
        <begin position="166"/>
        <end position="251"/>
    </location>
</feature>
<name>A0ABS3U1X5_9ACTN</name>
<comment type="caution">
    <text evidence="3">The sequence shown here is derived from an EMBL/GenBank/DDBJ whole genome shotgun (WGS) entry which is preliminary data.</text>
</comment>
<proteinExistence type="predicted"/>
<evidence type="ECO:0000259" key="2">
    <source>
        <dbReference type="Pfam" id="PF18451"/>
    </source>
</evidence>
<dbReference type="EMBL" id="JAGFNP010000003">
    <property type="protein sequence ID" value="MBO3732778.1"/>
    <property type="molecule type" value="Genomic_DNA"/>
</dbReference>
<dbReference type="Gene3D" id="3.40.1350.120">
    <property type="match status" value="1"/>
</dbReference>
<keyword evidence="4" id="KW-1185">Reference proteome</keyword>
<accession>A0ABS3U1X5</accession>
<feature type="compositionally biased region" description="Polar residues" evidence="1">
    <location>
        <begin position="124"/>
        <end position="137"/>
    </location>
</feature>
<evidence type="ECO:0000313" key="4">
    <source>
        <dbReference type="Proteomes" id="UP000681341"/>
    </source>
</evidence>
<feature type="compositionally biased region" description="Polar residues" evidence="1">
    <location>
        <begin position="98"/>
        <end position="107"/>
    </location>
</feature>
<dbReference type="InterPro" id="IPR040559">
    <property type="entry name" value="CdiA_C"/>
</dbReference>
<dbReference type="RefSeq" id="WP_208495556.1">
    <property type="nucleotide sequence ID" value="NZ_JAGFNP010000003.1"/>
</dbReference>
<gene>
    <name evidence="3" type="ORF">J5V16_08075</name>
</gene>
<protein>
    <recommendedName>
        <fullName evidence="2">tRNA nuclease CdiA C-terminal domain-containing protein</fullName>
    </recommendedName>
</protein>
<sequence length="260" mass="27132">MTSIDEASGAVGGNAEQARELVNGITASKEIVDSLAGAMAALGVGAKASEARAASARAEELAGHANGLADALDSLRAQIEALRGLLASARGNAPSPLPSQDSGSKFTRPSLPPDLNRKPGGSPAQVNKGSQSGNQGDIRSENEAAAVLARSGYEIVQNPPPKANGKEPDYFMEGDYWDCYTVSTDNPERVRKSIGKKANPKHGPVQASRIVLNFDSRGPGQGTSLTPETVEALLQRKPVDGLKEVKVIKDGRVRDLDLEG</sequence>
<evidence type="ECO:0000256" key="1">
    <source>
        <dbReference type="SAM" id="MobiDB-lite"/>
    </source>
</evidence>